<protein>
    <submittedName>
        <fullName evidence="1">Uncharacterized protein</fullName>
    </submittedName>
</protein>
<keyword evidence="2" id="KW-1185">Reference proteome</keyword>
<dbReference type="RefSeq" id="XP_028484805.1">
    <property type="nucleotide sequence ID" value="XM_028626945.1"/>
</dbReference>
<sequence length="318" mass="36372">MPRIFQFPETMEEWEDQIRRYRVTNTIQTLRPMQSASRTTIAQFLSLRILYQTKRASRFNAADWGLGAHRTTARQHLQGCPEFQAYLQNVALDAGVAQQGQPQVLQLGIFELPREQQRHVQDLRIYLGQRAITPGSTALNVLPTADEETVNFALVDFLQAICLKFPGVYSRWVPTRFCMRANFSQDNYTAITDGGLSIWGEPENIHALIECKAPNRRDALPSVQLQEASQIVAWLKQEHRPASGDTGRVFLVSQNGIEIYLTLGTLDRRYWRYLAHDRRTSKFLELHRYGPWVITNAHDMEALAEIILAFTLNVGDGN</sequence>
<dbReference type="EMBL" id="RCNU01000006">
    <property type="protein sequence ID" value="RWQ95160.1"/>
    <property type="molecule type" value="Genomic_DNA"/>
</dbReference>
<organism evidence="1 2">
    <name type="scientific">Byssochlamys spectabilis</name>
    <name type="common">Paecilomyces variotii</name>
    <dbReference type="NCBI Taxonomy" id="264951"/>
    <lineage>
        <taxon>Eukaryota</taxon>
        <taxon>Fungi</taxon>
        <taxon>Dikarya</taxon>
        <taxon>Ascomycota</taxon>
        <taxon>Pezizomycotina</taxon>
        <taxon>Eurotiomycetes</taxon>
        <taxon>Eurotiomycetidae</taxon>
        <taxon>Eurotiales</taxon>
        <taxon>Thermoascaceae</taxon>
        <taxon>Paecilomyces</taxon>
    </lineage>
</organism>
<proteinExistence type="predicted"/>
<evidence type="ECO:0000313" key="1">
    <source>
        <dbReference type="EMBL" id="RWQ95160.1"/>
    </source>
</evidence>
<gene>
    <name evidence="1" type="ORF">C8Q69DRAFT_284159</name>
</gene>
<reference evidence="1 2" key="1">
    <citation type="journal article" date="2018" name="Front. Microbiol.">
        <title>Genomic and genetic insights into a cosmopolitan fungus, Paecilomyces variotii (Eurotiales).</title>
        <authorList>
            <person name="Urquhart A.S."/>
            <person name="Mondo S.J."/>
            <person name="Makela M.R."/>
            <person name="Hane J.K."/>
            <person name="Wiebenga A."/>
            <person name="He G."/>
            <person name="Mihaltcheva S."/>
            <person name="Pangilinan J."/>
            <person name="Lipzen A."/>
            <person name="Barry K."/>
            <person name="de Vries R.P."/>
            <person name="Grigoriev I.V."/>
            <person name="Idnurm A."/>
        </authorList>
    </citation>
    <scope>NUCLEOTIDE SEQUENCE [LARGE SCALE GENOMIC DNA]</scope>
    <source>
        <strain evidence="1 2">CBS 101075</strain>
    </source>
</reference>
<dbReference type="STRING" id="264951.A0A443HTQ1"/>
<comment type="caution">
    <text evidence="1">The sequence shown here is derived from an EMBL/GenBank/DDBJ whole genome shotgun (WGS) entry which is preliminary data.</text>
</comment>
<name>A0A443HTQ1_BYSSP</name>
<dbReference type="Proteomes" id="UP000283841">
    <property type="component" value="Unassembled WGS sequence"/>
</dbReference>
<evidence type="ECO:0000313" key="2">
    <source>
        <dbReference type="Proteomes" id="UP000283841"/>
    </source>
</evidence>
<dbReference type="GeneID" id="39596222"/>
<accession>A0A443HTQ1</accession>
<dbReference type="AlphaFoldDB" id="A0A443HTQ1"/>
<dbReference type="VEuPathDB" id="FungiDB:C8Q69DRAFT_284159"/>